<gene>
    <name evidence="2" type="ORF">HMPREF1541_07794</name>
</gene>
<dbReference type="FunFam" id="3.40.225.10:FF:000009">
    <property type="entry name" value="Class II aldolase/adducin N-terminal"/>
    <property type="match status" value="1"/>
</dbReference>
<evidence type="ECO:0000313" key="3">
    <source>
        <dbReference type="Proteomes" id="UP000030752"/>
    </source>
</evidence>
<dbReference type="InterPro" id="IPR036409">
    <property type="entry name" value="Aldolase_II/adducin_N_sf"/>
</dbReference>
<reference evidence="2 3" key="1">
    <citation type="submission" date="2013-03" db="EMBL/GenBank/DDBJ databases">
        <title>The Genome Sequence of Phialophora europaea CBS 101466.</title>
        <authorList>
            <consortium name="The Broad Institute Genomics Platform"/>
            <person name="Cuomo C."/>
            <person name="de Hoog S."/>
            <person name="Gorbushina A."/>
            <person name="Walker B."/>
            <person name="Young S.K."/>
            <person name="Zeng Q."/>
            <person name="Gargeya S."/>
            <person name="Fitzgerald M."/>
            <person name="Haas B."/>
            <person name="Abouelleil A."/>
            <person name="Allen A.W."/>
            <person name="Alvarado L."/>
            <person name="Arachchi H.M."/>
            <person name="Berlin A.M."/>
            <person name="Chapman S.B."/>
            <person name="Gainer-Dewar J."/>
            <person name="Goldberg J."/>
            <person name="Griggs A."/>
            <person name="Gujja S."/>
            <person name="Hansen M."/>
            <person name="Howarth C."/>
            <person name="Imamovic A."/>
            <person name="Ireland A."/>
            <person name="Larimer J."/>
            <person name="McCowan C."/>
            <person name="Murphy C."/>
            <person name="Pearson M."/>
            <person name="Poon T.W."/>
            <person name="Priest M."/>
            <person name="Roberts A."/>
            <person name="Saif S."/>
            <person name="Shea T."/>
            <person name="Sisk P."/>
            <person name="Sykes S."/>
            <person name="Wortman J."/>
            <person name="Nusbaum C."/>
            <person name="Birren B."/>
        </authorList>
    </citation>
    <scope>NUCLEOTIDE SEQUENCE [LARGE SCALE GENOMIC DNA]</scope>
    <source>
        <strain evidence="2 3">CBS 101466</strain>
    </source>
</reference>
<dbReference type="Proteomes" id="UP000030752">
    <property type="component" value="Unassembled WGS sequence"/>
</dbReference>
<accession>W2RPC0</accession>
<dbReference type="SMART" id="SM01007">
    <property type="entry name" value="Aldolase_II"/>
    <property type="match status" value="1"/>
</dbReference>
<dbReference type="GeneID" id="19975133"/>
<dbReference type="Gene3D" id="3.40.225.10">
    <property type="entry name" value="Class II aldolase/adducin N-terminal domain"/>
    <property type="match status" value="1"/>
</dbReference>
<sequence length="296" mass="31950">MASDSIMQTLGGADVPGSDCKESTAAYENHKLSALVGVRDLDSRTEKLAHRAYLKGRLVLAFRIFGDNRFDEGTAGHISLRDPMLPDHFWVNPCGLPFSMVRSSDLLLVSPEGAVIDGGHRTHRKHINTPVLLLHHAIHQARPEVMAAAHAHSLSGRAFCALGRNLDMITQDACAFHNDLALYTDFNGPVVTEDEAQAIVNTLGAKKAALLQNHGLLTVGRSLEEMVWWFISLEKCCYIQLLADAAAAGKGGQTAKIDEEVAARTSKLVGSSAAGLSSGLPYFEEMAARCGNVYMN</sequence>
<protein>
    <recommendedName>
        <fullName evidence="1">Class II aldolase/adducin N-terminal domain-containing protein</fullName>
    </recommendedName>
</protein>
<dbReference type="RefSeq" id="XP_008720339.1">
    <property type="nucleotide sequence ID" value="XM_008722117.1"/>
</dbReference>
<dbReference type="InterPro" id="IPR001303">
    <property type="entry name" value="Aldolase_II/adducin_N"/>
</dbReference>
<dbReference type="NCBIfam" id="NF004855">
    <property type="entry name" value="PRK06208.1"/>
    <property type="match status" value="1"/>
</dbReference>
<dbReference type="GO" id="GO:0051015">
    <property type="term" value="F:actin filament binding"/>
    <property type="evidence" value="ECO:0007669"/>
    <property type="project" value="TreeGrafter"/>
</dbReference>
<keyword evidence="3" id="KW-1185">Reference proteome</keyword>
<dbReference type="Pfam" id="PF00596">
    <property type="entry name" value="Aldolase_II"/>
    <property type="match status" value="1"/>
</dbReference>
<dbReference type="VEuPathDB" id="FungiDB:HMPREF1541_07794"/>
<dbReference type="SUPFAM" id="SSF53639">
    <property type="entry name" value="AraD/HMP-PK domain-like"/>
    <property type="match status" value="1"/>
</dbReference>
<dbReference type="InterPro" id="IPR051017">
    <property type="entry name" value="Aldolase-II_Adducin_sf"/>
</dbReference>
<name>W2RPC0_CYPE1</name>
<feature type="domain" description="Class II aldolase/adducin N-terminal" evidence="1">
    <location>
        <begin position="56"/>
        <end position="241"/>
    </location>
</feature>
<dbReference type="InParanoid" id="W2RPC0"/>
<proteinExistence type="predicted"/>
<dbReference type="PANTHER" id="PTHR10672:SF41">
    <property type="entry name" value="CLASS II ALDOLASE_ADDUCIN DOMAIN PROTEIN (AFU_ORTHOLOGUE AFUA_3G01330)"/>
    <property type="match status" value="1"/>
</dbReference>
<organism evidence="2 3">
    <name type="scientific">Cyphellophora europaea (strain CBS 101466)</name>
    <name type="common">Phialophora europaea</name>
    <dbReference type="NCBI Taxonomy" id="1220924"/>
    <lineage>
        <taxon>Eukaryota</taxon>
        <taxon>Fungi</taxon>
        <taxon>Dikarya</taxon>
        <taxon>Ascomycota</taxon>
        <taxon>Pezizomycotina</taxon>
        <taxon>Eurotiomycetes</taxon>
        <taxon>Chaetothyriomycetidae</taxon>
        <taxon>Chaetothyriales</taxon>
        <taxon>Cyphellophoraceae</taxon>
        <taxon>Cyphellophora</taxon>
    </lineage>
</organism>
<evidence type="ECO:0000259" key="1">
    <source>
        <dbReference type="SMART" id="SM01007"/>
    </source>
</evidence>
<dbReference type="STRING" id="1220924.W2RPC0"/>
<dbReference type="PANTHER" id="PTHR10672">
    <property type="entry name" value="ADDUCIN"/>
    <property type="match status" value="1"/>
</dbReference>
<dbReference type="HOGENOM" id="CLU_006033_1_2_1"/>
<dbReference type="GO" id="GO:0005856">
    <property type="term" value="C:cytoskeleton"/>
    <property type="evidence" value="ECO:0007669"/>
    <property type="project" value="TreeGrafter"/>
</dbReference>
<dbReference type="OrthoDB" id="3238794at2759"/>
<dbReference type="AlphaFoldDB" id="W2RPC0"/>
<dbReference type="eggNOG" id="KOG3699">
    <property type="taxonomic scope" value="Eukaryota"/>
</dbReference>
<dbReference type="EMBL" id="KB822723">
    <property type="protein sequence ID" value="ETN38170.1"/>
    <property type="molecule type" value="Genomic_DNA"/>
</dbReference>
<evidence type="ECO:0000313" key="2">
    <source>
        <dbReference type="EMBL" id="ETN38170.1"/>
    </source>
</evidence>